<evidence type="ECO:0000256" key="7">
    <source>
        <dbReference type="ARBA" id="ARBA00023136"/>
    </source>
</evidence>
<feature type="transmembrane region" description="Helical" evidence="8">
    <location>
        <begin position="305"/>
        <end position="323"/>
    </location>
</feature>
<organism evidence="9 10">
    <name type="scientific">Gemmatimonas groenlandica</name>
    <dbReference type="NCBI Taxonomy" id="2732249"/>
    <lineage>
        <taxon>Bacteria</taxon>
        <taxon>Pseudomonadati</taxon>
        <taxon>Gemmatimonadota</taxon>
        <taxon>Gemmatimonadia</taxon>
        <taxon>Gemmatimonadales</taxon>
        <taxon>Gemmatimonadaceae</taxon>
        <taxon>Gemmatimonas</taxon>
    </lineage>
</organism>
<accession>A0A6M4INA0</accession>
<dbReference type="CDD" id="cd06550">
    <property type="entry name" value="TM_ABC_iron-siderophores_like"/>
    <property type="match status" value="1"/>
</dbReference>
<sequence length="328" mass="33077">MPTSPWLAWGIGALLLILVLVLGLSIGAVPIATRDVVDALRGIGDPSTIAIVRDLRAPRVLLAALVGAGLATSGGALQGTLRNPLAEPYLLGVSGGAAVGAVTAMAFGVVQPVLVTACAFAGAAIATVVVTAIARVVGGSADTKLLLMAGVVVGAFANAAILVALADAPPERLRGALFWMMGSAADATWPAVARCAGALLLLGGVLVWRARDLDVLSLGDEPAAALGVDVDRVSRQLFLVASWLAAATVAAAGLIGFVGLVVPNLARALGARHHRSMLLMSALYGAVLLVAADLLARTLRAPADLPLGAVTALIGVPFFLLRLRRMAA</sequence>
<name>A0A6M4INA0_9BACT</name>
<comment type="subcellular location">
    <subcellularLocation>
        <location evidence="1">Cell membrane</location>
        <topology evidence="1">Multi-pass membrane protein</topology>
    </subcellularLocation>
</comment>
<feature type="transmembrane region" description="Helical" evidence="8">
    <location>
        <begin position="60"/>
        <end position="77"/>
    </location>
</feature>
<keyword evidence="10" id="KW-1185">Reference proteome</keyword>
<dbReference type="EMBL" id="CP053085">
    <property type="protein sequence ID" value="QJR35239.1"/>
    <property type="molecule type" value="Genomic_DNA"/>
</dbReference>
<dbReference type="Gene3D" id="1.10.3470.10">
    <property type="entry name" value="ABC transporter involved in vitamin B12 uptake, BtuC"/>
    <property type="match status" value="1"/>
</dbReference>
<evidence type="ECO:0000256" key="2">
    <source>
        <dbReference type="ARBA" id="ARBA00007935"/>
    </source>
</evidence>
<keyword evidence="3" id="KW-0813">Transport</keyword>
<protein>
    <submittedName>
        <fullName evidence="9">Iron ABC transporter permease</fullName>
    </submittedName>
</protein>
<dbReference type="PANTHER" id="PTHR30472">
    <property type="entry name" value="FERRIC ENTEROBACTIN TRANSPORT SYSTEM PERMEASE PROTEIN"/>
    <property type="match status" value="1"/>
</dbReference>
<feature type="transmembrane region" description="Helical" evidence="8">
    <location>
        <begin position="6"/>
        <end position="31"/>
    </location>
</feature>
<dbReference type="Pfam" id="PF01032">
    <property type="entry name" value="FecCD"/>
    <property type="match status" value="1"/>
</dbReference>
<feature type="transmembrane region" description="Helical" evidence="8">
    <location>
        <begin position="89"/>
        <end position="107"/>
    </location>
</feature>
<feature type="transmembrane region" description="Helical" evidence="8">
    <location>
        <begin position="240"/>
        <end position="266"/>
    </location>
</feature>
<evidence type="ECO:0000256" key="8">
    <source>
        <dbReference type="SAM" id="Phobius"/>
    </source>
</evidence>
<keyword evidence="7 8" id="KW-0472">Membrane</keyword>
<keyword evidence="6 8" id="KW-1133">Transmembrane helix</keyword>
<dbReference type="GO" id="GO:0005886">
    <property type="term" value="C:plasma membrane"/>
    <property type="evidence" value="ECO:0007669"/>
    <property type="project" value="UniProtKB-SubCell"/>
</dbReference>
<dbReference type="KEGG" id="ggr:HKW67_06850"/>
<keyword evidence="5 8" id="KW-0812">Transmembrane</keyword>
<feature type="transmembrane region" description="Helical" evidence="8">
    <location>
        <begin position="278"/>
        <end position="299"/>
    </location>
</feature>
<evidence type="ECO:0000313" key="10">
    <source>
        <dbReference type="Proteomes" id="UP000500938"/>
    </source>
</evidence>
<comment type="similarity">
    <text evidence="2">Belongs to the binding-protein-dependent transport system permease family. FecCD subfamily.</text>
</comment>
<dbReference type="InterPro" id="IPR037294">
    <property type="entry name" value="ABC_BtuC-like"/>
</dbReference>
<dbReference type="InterPro" id="IPR000522">
    <property type="entry name" value="ABC_transptr_permease_BtuC"/>
</dbReference>
<dbReference type="PANTHER" id="PTHR30472:SF25">
    <property type="entry name" value="ABC TRANSPORTER PERMEASE PROTEIN MJ0876-RELATED"/>
    <property type="match status" value="1"/>
</dbReference>
<dbReference type="FunFam" id="1.10.3470.10:FF:000001">
    <property type="entry name" value="Vitamin B12 ABC transporter permease BtuC"/>
    <property type="match status" value="1"/>
</dbReference>
<evidence type="ECO:0000256" key="5">
    <source>
        <dbReference type="ARBA" id="ARBA00022692"/>
    </source>
</evidence>
<evidence type="ECO:0000256" key="4">
    <source>
        <dbReference type="ARBA" id="ARBA00022475"/>
    </source>
</evidence>
<proteinExistence type="inferred from homology"/>
<evidence type="ECO:0000313" key="9">
    <source>
        <dbReference type="EMBL" id="QJR35239.1"/>
    </source>
</evidence>
<dbReference type="RefSeq" id="WP_171224669.1">
    <property type="nucleotide sequence ID" value="NZ_CP053085.1"/>
</dbReference>
<feature type="transmembrane region" description="Helical" evidence="8">
    <location>
        <begin position="114"/>
        <end position="134"/>
    </location>
</feature>
<feature type="transmembrane region" description="Helical" evidence="8">
    <location>
        <begin position="187"/>
        <end position="208"/>
    </location>
</feature>
<reference evidence="9 10" key="1">
    <citation type="submission" date="2020-05" db="EMBL/GenBank/DDBJ databases">
        <title>Complete genome sequence of Gemmatimonas greenlandica TET16.</title>
        <authorList>
            <person name="Zeng Y."/>
        </authorList>
    </citation>
    <scope>NUCLEOTIDE SEQUENCE [LARGE SCALE GENOMIC DNA]</scope>
    <source>
        <strain evidence="9 10">TET16</strain>
    </source>
</reference>
<dbReference type="AlphaFoldDB" id="A0A6M4INA0"/>
<dbReference type="GO" id="GO:0022857">
    <property type="term" value="F:transmembrane transporter activity"/>
    <property type="evidence" value="ECO:0007669"/>
    <property type="project" value="InterPro"/>
</dbReference>
<feature type="transmembrane region" description="Helical" evidence="8">
    <location>
        <begin position="146"/>
        <end position="166"/>
    </location>
</feature>
<evidence type="ECO:0000256" key="1">
    <source>
        <dbReference type="ARBA" id="ARBA00004651"/>
    </source>
</evidence>
<dbReference type="Proteomes" id="UP000500938">
    <property type="component" value="Chromosome"/>
</dbReference>
<dbReference type="SUPFAM" id="SSF81345">
    <property type="entry name" value="ABC transporter involved in vitamin B12 uptake, BtuC"/>
    <property type="match status" value="1"/>
</dbReference>
<evidence type="ECO:0000256" key="6">
    <source>
        <dbReference type="ARBA" id="ARBA00022989"/>
    </source>
</evidence>
<keyword evidence="4" id="KW-1003">Cell membrane</keyword>
<gene>
    <name evidence="9" type="ORF">HKW67_06850</name>
</gene>
<evidence type="ECO:0000256" key="3">
    <source>
        <dbReference type="ARBA" id="ARBA00022448"/>
    </source>
</evidence>